<dbReference type="EMBL" id="MAIC01000016">
    <property type="protein sequence ID" value="OPB73620.1"/>
    <property type="molecule type" value="Genomic_DNA"/>
</dbReference>
<reference evidence="1 2" key="1">
    <citation type="submission" date="2016-06" db="EMBL/GenBank/DDBJ databases">
        <authorList>
            <person name="Nicholson A.C."/>
        </authorList>
    </citation>
    <scope>NUCLEOTIDE SEQUENCE [LARGE SCALE GENOMIC DNA]</scope>
    <source>
        <strain evidence="1 2">G4123</strain>
    </source>
</reference>
<gene>
    <name evidence="1" type="ORF">BAY32_11295</name>
</gene>
<organism evidence="1 2">
    <name type="scientific">Elizabethkingia ursingii</name>
    <dbReference type="NCBI Taxonomy" id="1756150"/>
    <lineage>
        <taxon>Bacteria</taxon>
        <taxon>Pseudomonadati</taxon>
        <taxon>Bacteroidota</taxon>
        <taxon>Flavobacteriia</taxon>
        <taxon>Flavobacteriales</taxon>
        <taxon>Weeksellaceae</taxon>
        <taxon>Elizabethkingia</taxon>
    </lineage>
</organism>
<evidence type="ECO:0000313" key="1">
    <source>
        <dbReference type="EMBL" id="OPB73620.1"/>
    </source>
</evidence>
<dbReference type="Proteomes" id="UP000190816">
    <property type="component" value="Unassembled WGS sequence"/>
</dbReference>
<name>A0AAJ3NBC2_9FLAO</name>
<dbReference type="PROSITE" id="PS51257">
    <property type="entry name" value="PROKAR_LIPOPROTEIN"/>
    <property type="match status" value="1"/>
</dbReference>
<comment type="caution">
    <text evidence="1">The sequence shown here is derived from an EMBL/GenBank/DDBJ whole genome shotgun (WGS) entry which is preliminary data.</text>
</comment>
<sequence>MKEINIYDALKLMRRLSKQNFPFSISFISCDTTRGTSGGLVTVKNCGLTAGLPSKKSKHANDLIAYSDLDNKEPNKQFWLPLLMTVNDLKITHDRIRK</sequence>
<protein>
    <submittedName>
        <fullName evidence="1">Uncharacterized protein</fullName>
    </submittedName>
</protein>
<dbReference type="KEGG" id="ego:BBD34_04925"/>
<evidence type="ECO:0000313" key="2">
    <source>
        <dbReference type="Proteomes" id="UP000190816"/>
    </source>
</evidence>
<dbReference type="RefSeq" id="WP_078402599.1">
    <property type="nucleotide sequence ID" value="NZ_CP016377.1"/>
</dbReference>
<proteinExistence type="predicted"/>
<dbReference type="AlphaFoldDB" id="A0AAJ3NBC2"/>
<accession>A0AAJ3NBC2</accession>